<feature type="compositionally biased region" description="Polar residues" evidence="1">
    <location>
        <begin position="595"/>
        <end position="621"/>
    </location>
</feature>
<keyword evidence="3" id="KW-1185">Reference proteome</keyword>
<name>A0A9Q3CUH4_9BASI</name>
<evidence type="ECO:0000313" key="3">
    <source>
        <dbReference type="Proteomes" id="UP000765509"/>
    </source>
</evidence>
<sequence>MARRAWWTLCGGGAWQCLPLPVIHFHTASTSGSAPPYLHVLVQYIAVLPILINSSFSPSPLVTVTWWQCLLLPLLYFHTASASGSTPPYLYLLVLYYNPCKSRVWPSIIHFPTASASGATPHYLCLFVQYIVVLVKYQIPIHTSWTVEHPSLPFLYSLPHSQRLWLSTPLSLLIGSLYYSHCQSRVWPSIIHFHTASASGSTPYYLCLFVQYIVILVSTLPLSTSTQPVPLAQHPTVITFGSGYCNLVSSTNHKVAQVKHLVSRISGQLSIFSFTNSHCYLVALNPQLSFLFCPRYSSLVSSNKIPFHTSWTVKHSIFSSSPSPLVLLHCLPSIHLNTASTSGSAPNCHHLLILGIAVLIKHLPVPSLNSHPRSQNLWLNTRPSLLIRSVYCSSCKAQRIKLESICAYQLDCETFPFEDFCTPIFIFSIPARPCHLLAVPLPSLNSHTFTKPAPLSQPLTVVPFGSRYYSSWQCLPLSSIRIYTASTFGSTPNCHYFWFRIYCSPCEALIMSVRFAQGRPRSLSGAEPATVDFSSRVNEEGQKTDFPRQRKGSLCSSAQCAPPSCLSADGHRRPLSSNLETGNYLRNYRFHTQESHSQPLHSKSLSQDLSSYQSRNTNCDQTPKLGRSLQVPRTQEQAYLDSTSGRHTRARSLSELAALRKLGVANIISHPVSREGAISQDCSRSFPRQSIVQIKKALIDTVDSYQCGLQEKLIVVAKLHSEVEAELIQLTNLSEAKKEVGSALALLKHANRTKALALSQLGMLNTDVKHNCQKSYRQW</sequence>
<feature type="region of interest" description="Disordered" evidence="1">
    <location>
        <begin position="525"/>
        <end position="550"/>
    </location>
</feature>
<organism evidence="2 3">
    <name type="scientific">Austropuccinia psidii MF-1</name>
    <dbReference type="NCBI Taxonomy" id="1389203"/>
    <lineage>
        <taxon>Eukaryota</taxon>
        <taxon>Fungi</taxon>
        <taxon>Dikarya</taxon>
        <taxon>Basidiomycota</taxon>
        <taxon>Pucciniomycotina</taxon>
        <taxon>Pucciniomycetes</taxon>
        <taxon>Pucciniales</taxon>
        <taxon>Sphaerophragmiaceae</taxon>
        <taxon>Austropuccinia</taxon>
    </lineage>
</organism>
<dbReference type="Proteomes" id="UP000765509">
    <property type="component" value="Unassembled WGS sequence"/>
</dbReference>
<dbReference type="OrthoDB" id="2507611at2759"/>
<feature type="compositionally biased region" description="Basic and acidic residues" evidence="1">
    <location>
        <begin position="537"/>
        <end position="548"/>
    </location>
</feature>
<feature type="region of interest" description="Disordered" evidence="1">
    <location>
        <begin position="593"/>
        <end position="627"/>
    </location>
</feature>
<comment type="caution">
    <text evidence="2">The sequence shown here is derived from an EMBL/GenBank/DDBJ whole genome shotgun (WGS) entry which is preliminary data.</text>
</comment>
<dbReference type="EMBL" id="AVOT02011131">
    <property type="protein sequence ID" value="MBW0491536.1"/>
    <property type="molecule type" value="Genomic_DNA"/>
</dbReference>
<reference evidence="2" key="1">
    <citation type="submission" date="2021-03" db="EMBL/GenBank/DDBJ databases">
        <title>Draft genome sequence of rust myrtle Austropuccinia psidii MF-1, a brazilian biotype.</title>
        <authorList>
            <person name="Quecine M.C."/>
            <person name="Pachon D.M.R."/>
            <person name="Bonatelli M.L."/>
            <person name="Correr F.H."/>
            <person name="Franceschini L.M."/>
            <person name="Leite T.F."/>
            <person name="Margarido G.R.A."/>
            <person name="Almeida C.A."/>
            <person name="Ferrarezi J.A."/>
            <person name="Labate C.A."/>
        </authorList>
    </citation>
    <scope>NUCLEOTIDE SEQUENCE</scope>
    <source>
        <strain evidence="2">MF-1</strain>
    </source>
</reference>
<accession>A0A9Q3CUH4</accession>
<gene>
    <name evidence="2" type="ORF">O181_031251</name>
</gene>
<dbReference type="AlphaFoldDB" id="A0A9Q3CUH4"/>
<evidence type="ECO:0000313" key="2">
    <source>
        <dbReference type="EMBL" id="MBW0491536.1"/>
    </source>
</evidence>
<evidence type="ECO:0000256" key="1">
    <source>
        <dbReference type="SAM" id="MobiDB-lite"/>
    </source>
</evidence>
<protein>
    <submittedName>
        <fullName evidence="2">Uncharacterized protein</fullName>
    </submittedName>
</protein>
<proteinExistence type="predicted"/>